<dbReference type="SUPFAM" id="SSF69065">
    <property type="entry name" value="RNase III domain-like"/>
    <property type="match status" value="2"/>
</dbReference>
<reference evidence="6 7" key="2">
    <citation type="submission" date="2016-08" db="EMBL/GenBank/DDBJ databases">
        <title>Pervasive Adenine N6-methylation of Active Genes in Fungi.</title>
        <authorList>
            <consortium name="DOE Joint Genome Institute"/>
            <person name="Mondo S.J."/>
            <person name="Dannebaum R.O."/>
            <person name="Kuo R.C."/>
            <person name="Labutti K."/>
            <person name="Haridas S."/>
            <person name="Kuo A."/>
            <person name="Salamov A."/>
            <person name="Ahrendt S.R."/>
            <person name="Lipzen A."/>
            <person name="Sullivan W."/>
            <person name="Andreopoulos W.B."/>
            <person name="Clum A."/>
            <person name="Lindquist E."/>
            <person name="Daum C."/>
            <person name="Ramamoorthy G.K."/>
            <person name="Gryganskyi A."/>
            <person name="Culley D."/>
            <person name="Magnuson J.K."/>
            <person name="James T.Y."/>
            <person name="O'Malley M.A."/>
            <person name="Stajich J.E."/>
            <person name="Spatafora J.W."/>
            <person name="Visel A."/>
            <person name="Grigoriev I.V."/>
        </authorList>
    </citation>
    <scope>NUCLEOTIDE SEQUENCE [LARGE SCALE GENOMIC DNA]</scope>
    <source>
        <strain evidence="6 7">S4</strain>
    </source>
</reference>
<sequence>MEKTNEKLKDAFKMEKGTIITTDMYVKAIEIENYDALGILYKYERYKEEAINNIKKSGMQYSNEIQNLLEYSKFDIDNCEKVFDKVMEYYKDNIDLIALIFKSFLSFLTINYQSFINKIGKQYIIKYIIFILNIAINRKNFEMVKYLIENKFIINLNNKDIKNAYPIITACCADSFKIFKYLYEYLYKRKFSDGISEEEELPLIAIRSNNIRIIEYLIEKNIDLNKPDKNGNYPLIEAIDSDKVAIIQLFINHKLKMDITDSNGDTPLILIYKKNLKPILDHLIKAESIDINQQGSNGNTLLYYAIAKEDINDISVLIGAGADINIKNKNNESPLDLALAKGNRRILNIILNNDSNFNINEINKLGDLIIKANNYEDENKTKIIGDFIKKGYNVNHCDEDGNSSLTYAVKQNNCSLVKLLIKRGADPNIKNKSGLSPNNYCKNPIIKEYLKNHSYNDSVDIGGSNSFSDTDISSYTTSSDSDTFSIATTDNEIKNKENIDNDMNIRTDSLSDTDTSIEIYYDSNDLKYRKNQISSVSSESKSRSKSDSESESISDSSLKSLLYSMDFRKLNKKFETKSLIDPEGYFDESEQESNDDEKDSVLFPENDDVQLNNIKININSETVKPFNSFLEFGKDFKLESLIGSKGFSENEQESNDNEKNDSVFLPKNNGNKSIITLTYNDDSEFIGSDDTRITDSILITNEKENRVTKNETKEDQRANNPKKENYLEVNEPDISQGISRDRDIYNRNSLFESNINKKIFDIKSVIDDRETVKNIISEKLSNMKSAKNDKDDSYNSDSSSSKDSNKTSSSNSNSSFSSSSSIGSNSNSSSRTNPDTNENESNSNIDTTPNIRLTTDSHDIDESNSNVNSDNEYSIISYSTSISIHSISSDSSSNSSSISNRNLNLDSNSDSSLNSILNSDLSSYSSSIEQSSRINNNNFNNTVDEDWLSEFSYHSTDNNPSQNSYSELNKLIKIDFENDLIEYFKNNNYSSTNLKESCNSVQQNVRYIFKIGIIFQKYFNSFLLKYYTINYYFNLLYKNLNVKAIPKSFEQNRYKQFQIQNFYNKINNENNKNLIFNQIQNIIIAYIKNDQDNFTFLILFNEYYLFYKYLYEKLKEDDIFLVDYVLNIYYSEQCKYMIVNIMKRKFGNYLDDIRGDNNYDNSNNIGNNTDISELKDNLLLKNIIIITSDDIYKYIKNELIKRQLSVHNLICFTFQGEAINFYYDFQNYLIGKYIHNENDDDDNNKGKEKEYFIYSNYGLKLSYNFLKEKFIKKIFFTSSSKSFDNVNSYKKYRDQKMSEQLIEFIDNFICNPKSIDKITDISKLYAYSLKFDSSEKFKILESKTIVGPLCNSKKDAECEAELLLFKLFYHFGYIKLPFLEGKGLSISEEEENFSTLNCPNAFSKDIWDISQTSINQSVNLYNIKNQFFVNYLEIVNSEKELKTRFTYININENHESEVEEICLGYLTKKPLPINIPEIEIKCKSENKDKNKNNEDGNVIYKFMLKPWSKSKKFRKLDIPNNNNERKILSDFIIDNSECQSYLPVYFTDDECRIIEKFQENIWKLSCGNCNIKEKSTDDRYYIIPFSKKNDSVEIDWKTIIDINSIMNDRNNENHISLSDWICYSNYLINRQNKKTIYEKNTFDENCYHVKRLHKKIMKNPEYLEKILSKEKNIDNTTIDIINKSLQKTYLINKYDKTVCSFLYCDINYHMKDKIVFSKKPENGKDIDYQTYFKEKYKEEISENFCFKHENIPLFCYDGRSLIHSFNNHEEIDNNEKEKEKKNMYIPESFNVFTIPQAFIKLLSIIPFLTYKIKLYCFMNEFRFNIGLKHLTVESLSRACITKSSDPDIGKQHERLEMIGDTILKYFTSINIINCYFNRNEDFLIHKRNDFIKNEALIQQINELGWKKYLIKQRFTLKSFNPPNLDIKPPNAENSKEKIKDKNDKPVADFFESLIGACFEDGFNINPYNNLTIQNLYSPSNEGSKEKANKAKTLQEGIDFCKLFLTRTKTITTSHWKWKPVIKDKIIQKTHKKYVKKISEILHHKFKEDSSIFTIINYSKDTYSKYESSDCKRLKYIGEAVLDLITVIYYYSIVNTADPKALTEYKHMAVMKSNYSSLLINLDIFDKIDADSKLKKEYKNIKRSKNVENLPKYLSEMFEVLIGSILIDNNYKFGITNFELIKLLKEKLYDSLEEKRNKFVAINRCIELIQSVLKENYERSKGAIKGDNQKPVNQQVTFEAIDNKMYLTVKNFDGKIVRLSEFSLPESNNSKRNIALKIKDIHDKLGNEEFKQRLLMRIQFNDVYAFKEFID</sequence>
<dbReference type="InterPro" id="IPR036389">
    <property type="entry name" value="RNase_III_sf"/>
</dbReference>
<feature type="repeat" description="ANK" evidence="3">
    <location>
        <begin position="330"/>
        <end position="362"/>
    </location>
</feature>
<dbReference type="SMART" id="SM00248">
    <property type="entry name" value="ANK"/>
    <property type="match status" value="7"/>
</dbReference>
<feature type="region of interest" description="Disordered" evidence="4">
    <location>
        <begin position="647"/>
        <end position="666"/>
    </location>
</feature>
<dbReference type="PANTHER" id="PTHR24198">
    <property type="entry name" value="ANKYRIN REPEAT AND PROTEIN KINASE DOMAIN-CONTAINING PROTEIN"/>
    <property type="match status" value="1"/>
</dbReference>
<comment type="caution">
    <text evidence="6">The sequence shown here is derived from an EMBL/GenBank/DDBJ whole genome shotgun (WGS) entry which is preliminary data.</text>
</comment>
<evidence type="ECO:0000259" key="5">
    <source>
        <dbReference type="PROSITE" id="PS50142"/>
    </source>
</evidence>
<dbReference type="GO" id="GO:0004525">
    <property type="term" value="F:ribonuclease III activity"/>
    <property type="evidence" value="ECO:0007669"/>
    <property type="project" value="InterPro"/>
</dbReference>
<evidence type="ECO:0000313" key="6">
    <source>
        <dbReference type="EMBL" id="ORX65397.1"/>
    </source>
</evidence>
<organism evidence="6 7">
    <name type="scientific">Anaeromyces robustus</name>
    <dbReference type="NCBI Taxonomy" id="1754192"/>
    <lineage>
        <taxon>Eukaryota</taxon>
        <taxon>Fungi</taxon>
        <taxon>Fungi incertae sedis</taxon>
        <taxon>Chytridiomycota</taxon>
        <taxon>Chytridiomycota incertae sedis</taxon>
        <taxon>Neocallimastigomycetes</taxon>
        <taxon>Neocallimastigales</taxon>
        <taxon>Neocallimastigaceae</taxon>
        <taxon>Anaeromyces</taxon>
    </lineage>
</organism>
<dbReference type="Gene3D" id="1.10.1520.10">
    <property type="entry name" value="Ribonuclease III domain"/>
    <property type="match status" value="2"/>
</dbReference>
<dbReference type="SMART" id="SM00535">
    <property type="entry name" value="RIBOc"/>
    <property type="match status" value="1"/>
</dbReference>
<dbReference type="Pfam" id="PF13857">
    <property type="entry name" value="Ank_5"/>
    <property type="match status" value="1"/>
</dbReference>
<feature type="region of interest" description="Disordered" evidence="4">
    <location>
        <begin position="705"/>
        <end position="734"/>
    </location>
</feature>
<dbReference type="STRING" id="1754192.A0A1Y1VVS4"/>
<keyword evidence="1" id="KW-0677">Repeat</keyword>
<evidence type="ECO:0000313" key="7">
    <source>
        <dbReference type="Proteomes" id="UP000193944"/>
    </source>
</evidence>
<keyword evidence="2 3" id="KW-0040">ANK repeat</keyword>
<dbReference type="Gene3D" id="1.25.40.20">
    <property type="entry name" value="Ankyrin repeat-containing domain"/>
    <property type="match status" value="1"/>
</dbReference>
<feature type="compositionally biased region" description="Basic and acidic residues" evidence="4">
    <location>
        <begin position="705"/>
        <end position="726"/>
    </location>
</feature>
<evidence type="ECO:0000256" key="3">
    <source>
        <dbReference type="PROSITE-ProRule" id="PRU00023"/>
    </source>
</evidence>
<dbReference type="PROSITE" id="PS50088">
    <property type="entry name" value="ANK_REPEAT"/>
    <property type="match status" value="3"/>
</dbReference>
<feature type="region of interest" description="Disordered" evidence="4">
    <location>
        <begin position="583"/>
        <end position="604"/>
    </location>
</feature>
<feature type="domain" description="RNase III" evidence="5">
    <location>
        <begin position="2034"/>
        <end position="2169"/>
    </location>
</feature>
<evidence type="ECO:0000256" key="1">
    <source>
        <dbReference type="ARBA" id="ARBA00022737"/>
    </source>
</evidence>
<feature type="repeat" description="ANK" evidence="3">
    <location>
        <begin position="400"/>
        <end position="432"/>
    </location>
</feature>
<feature type="region of interest" description="Disordered" evidence="4">
    <location>
        <begin position="785"/>
        <end position="870"/>
    </location>
</feature>
<evidence type="ECO:0000256" key="4">
    <source>
        <dbReference type="SAM" id="MobiDB-lite"/>
    </source>
</evidence>
<feature type="compositionally biased region" description="Acidic residues" evidence="4">
    <location>
        <begin position="584"/>
        <end position="598"/>
    </location>
</feature>
<dbReference type="OrthoDB" id="416741at2759"/>
<dbReference type="InterPro" id="IPR000999">
    <property type="entry name" value="RNase_III_dom"/>
</dbReference>
<evidence type="ECO:0000256" key="2">
    <source>
        <dbReference type="ARBA" id="ARBA00023043"/>
    </source>
</evidence>
<dbReference type="InterPro" id="IPR036770">
    <property type="entry name" value="Ankyrin_rpt-contain_sf"/>
</dbReference>
<dbReference type="InterPro" id="IPR002110">
    <property type="entry name" value="Ankyrin_rpt"/>
</dbReference>
<dbReference type="Proteomes" id="UP000193944">
    <property type="component" value="Unassembled WGS sequence"/>
</dbReference>
<dbReference type="PROSITE" id="PS50142">
    <property type="entry name" value="RNASE_3_2"/>
    <property type="match status" value="2"/>
</dbReference>
<keyword evidence="7" id="KW-1185">Reference proteome</keyword>
<dbReference type="PROSITE" id="PS50297">
    <property type="entry name" value="ANK_REP_REGION"/>
    <property type="match status" value="2"/>
</dbReference>
<name>A0A1Y1VVS4_9FUNG</name>
<dbReference type="SUPFAM" id="SSF48403">
    <property type="entry name" value="Ankyrin repeat"/>
    <property type="match status" value="1"/>
</dbReference>
<dbReference type="GO" id="GO:0006396">
    <property type="term" value="P:RNA processing"/>
    <property type="evidence" value="ECO:0007669"/>
    <property type="project" value="InterPro"/>
</dbReference>
<reference evidence="6 7" key="1">
    <citation type="submission" date="2016-08" db="EMBL/GenBank/DDBJ databases">
        <title>A Parts List for Fungal Cellulosomes Revealed by Comparative Genomics.</title>
        <authorList>
            <consortium name="DOE Joint Genome Institute"/>
            <person name="Haitjema C.H."/>
            <person name="Gilmore S.P."/>
            <person name="Henske J.K."/>
            <person name="Solomon K.V."/>
            <person name="De Groot R."/>
            <person name="Kuo A."/>
            <person name="Mondo S.J."/>
            <person name="Salamov A.A."/>
            <person name="Labutti K."/>
            <person name="Zhao Z."/>
            <person name="Chiniquy J."/>
            <person name="Barry K."/>
            <person name="Brewer H.M."/>
            <person name="Purvine S.O."/>
            <person name="Wright A.T."/>
            <person name="Boxma B."/>
            <person name="Van Alen T."/>
            <person name="Hackstein J.H."/>
            <person name="Baker S.E."/>
            <person name="Grigoriev I.V."/>
            <person name="O'Malley M.A."/>
        </authorList>
    </citation>
    <scope>NUCLEOTIDE SEQUENCE [LARGE SCALE GENOMIC DNA]</scope>
    <source>
        <strain evidence="6 7">S4</strain>
    </source>
</reference>
<proteinExistence type="predicted"/>
<dbReference type="CDD" id="cd00593">
    <property type="entry name" value="RIBOc"/>
    <property type="match status" value="2"/>
</dbReference>
<dbReference type="PANTHER" id="PTHR24198:SF165">
    <property type="entry name" value="ANKYRIN REPEAT-CONTAINING PROTEIN-RELATED"/>
    <property type="match status" value="1"/>
</dbReference>
<dbReference type="EMBL" id="MCFG01000463">
    <property type="protein sequence ID" value="ORX65397.1"/>
    <property type="molecule type" value="Genomic_DNA"/>
</dbReference>
<feature type="compositionally biased region" description="Polar residues" evidence="4">
    <location>
        <begin position="831"/>
        <end position="854"/>
    </location>
</feature>
<feature type="repeat" description="ANK" evidence="3">
    <location>
        <begin position="297"/>
        <end position="329"/>
    </location>
</feature>
<gene>
    <name evidence="6" type="ORF">BCR32DRAFT_250662</name>
</gene>
<protein>
    <recommendedName>
        <fullName evidence="5">RNase III domain-containing protein</fullName>
    </recommendedName>
</protein>
<feature type="region of interest" description="Disordered" evidence="4">
    <location>
        <begin position="532"/>
        <end position="551"/>
    </location>
</feature>
<feature type="domain" description="RNase III" evidence="5">
    <location>
        <begin position="1818"/>
        <end position="1962"/>
    </location>
</feature>
<feature type="compositionally biased region" description="Low complexity" evidence="4">
    <location>
        <begin position="795"/>
        <end position="830"/>
    </location>
</feature>
<dbReference type="Pfam" id="PF00636">
    <property type="entry name" value="Ribonuclease_3"/>
    <property type="match status" value="2"/>
</dbReference>
<accession>A0A1Y1VVS4</accession>
<dbReference type="Pfam" id="PF12796">
    <property type="entry name" value="Ank_2"/>
    <property type="match status" value="1"/>
</dbReference>